<name>A0A926DN27_9FIRM</name>
<evidence type="ECO:0000256" key="1">
    <source>
        <dbReference type="ARBA" id="ARBA00004162"/>
    </source>
</evidence>
<dbReference type="PROSITE" id="PS51849">
    <property type="entry name" value="RSGI_N"/>
    <property type="match status" value="1"/>
</dbReference>
<comment type="caution">
    <text evidence="8">The sequence shown here is derived from an EMBL/GenBank/DDBJ whole genome shotgun (WGS) entry which is preliminary data.</text>
</comment>
<feature type="transmembrane region" description="Helical" evidence="6">
    <location>
        <begin position="46"/>
        <end position="67"/>
    </location>
</feature>
<evidence type="ECO:0000259" key="7">
    <source>
        <dbReference type="PROSITE" id="PS51849"/>
    </source>
</evidence>
<dbReference type="InterPro" id="IPR024449">
    <property type="entry name" value="Anti-sigma_RsgI_N"/>
</dbReference>
<evidence type="ECO:0000313" key="8">
    <source>
        <dbReference type="EMBL" id="MBC8540712.1"/>
    </source>
</evidence>
<proteinExistence type="predicted"/>
<keyword evidence="3 6" id="KW-0812">Transmembrane</keyword>
<dbReference type="GO" id="GO:0005886">
    <property type="term" value="C:plasma membrane"/>
    <property type="evidence" value="ECO:0007669"/>
    <property type="project" value="UniProtKB-SubCell"/>
</dbReference>
<dbReference type="RefSeq" id="WP_249311865.1">
    <property type="nucleotide sequence ID" value="NZ_JACRSU010000002.1"/>
</dbReference>
<organism evidence="8 9">
    <name type="scientific">Congzhengia minquanensis</name>
    <dbReference type="NCBI Taxonomy" id="2763657"/>
    <lineage>
        <taxon>Bacteria</taxon>
        <taxon>Bacillati</taxon>
        <taxon>Bacillota</taxon>
        <taxon>Clostridia</taxon>
        <taxon>Eubacteriales</taxon>
        <taxon>Oscillospiraceae</taxon>
        <taxon>Congzhengia</taxon>
    </lineage>
</organism>
<keyword evidence="4 6" id="KW-1133">Transmembrane helix</keyword>
<protein>
    <recommendedName>
        <fullName evidence="7">RsgI N-terminal anti-sigma domain-containing protein</fullName>
    </recommendedName>
</protein>
<keyword evidence="2" id="KW-1003">Cell membrane</keyword>
<evidence type="ECO:0000256" key="3">
    <source>
        <dbReference type="ARBA" id="ARBA00022692"/>
    </source>
</evidence>
<dbReference type="AlphaFoldDB" id="A0A926DN27"/>
<keyword evidence="5 6" id="KW-0472">Membrane</keyword>
<keyword evidence="9" id="KW-1185">Reference proteome</keyword>
<evidence type="ECO:0000256" key="6">
    <source>
        <dbReference type="SAM" id="Phobius"/>
    </source>
</evidence>
<dbReference type="InterPro" id="IPR055431">
    <property type="entry name" value="RsgI_M"/>
</dbReference>
<dbReference type="Pfam" id="PF23750">
    <property type="entry name" value="RsgI_M"/>
    <property type="match status" value="1"/>
</dbReference>
<gene>
    <name evidence="8" type="ORF">H8698_06945</name>
</gene>
<evidence type="ECO:0000256" key="4">
    <source>
        <dbReference type="ARBA" id="ARBA00022989"/>
    </source>
</evidence>
<evidence type="ECO:0000256" key="2">
    <source>
        <dbReference type="ARBA" id="ARBA00022475"/>
    </source>
</evidence>
<dbReference type="EMBL" id="JACRSU010000002">
    <property type="protein sequence ID" value="MBC8540712.1"/>
    <property type="molecule type" value="Genomic_DNA"/>
</dbReference>
<accession>A0A926DN27</accession>
<comment type="subcellular location">
    <subcellularLocation>
        <location evidence="1">Cell membrane</location>
        <topology evidence="1">Single-pass membrane protein</topology>
    </subcellularLocation>
</comment>
<sequence>MRGIVMDIKGGKAIIFQKNGNMVETKDKGYKIGQTINVTAYSHKKFMAVAACFAVIFIAGISGHSLAYRTPSSYIYIDINPSVRLDVNCFDKVISVVPLNEDAVSLVESYPLQTADTEQCMNKIVSACFEKKYLNERNDDIEIDVVTDKSNLNNRVLAISEKLKKDNWKVSVKNVNKEENSRAMKYRTSPKRLKAVEAYTNAFGGTLEDNFAALKGITNEEIYTEIEVLGYIDTNSEENLEIKPKNRKYNSSPERLKAVKEYTDTFGGTLEENMKALKGKSTKDINTAIENGTPLSTLAN</sequence>
<dbReference type="Proteomes" id="UP000611762">
    <property type="component" value="Unassembled WGS sequence"/>
</dbReference>
<feature type="domain" description="RsgI N-terminal anti-sigma" evidence="7">
    <location>
        <begin position="1"/>
        <end position="47"/>
    </location>
</feature>
<evidence type="ECO:0000256" key="5">
    <source>
        <dbReference type="ARBA" id="ARBA00023136"/>
    </source>
</evidence>
<reference evidence="8" key="1">
    <citation type="submission" date="2020-08" db="EMBL/GenBank/DDBJ databases">
        <title>Genome public.</title>
        <authorList>
            <person name="Liu C."/>
            <person name="Sun Q."/>
        </authorList>
    </citation>
    <scope>NUCLEOTIDE SEQUENCE</scope>
    <source>
        <strain evidence="8">H8</strain>
    </source>
</reference>
<evidence type="ECO:0000313" key="9">
    <source>
        <dbReference type="Proteomes" id="UP000611762"/>
    </source>
</evidence>